<feature type="chain" id="PRO_5042269812" evidence="1">
    <location>
        <begin position="17"/>
        <end position="96"/>
    </location>
</feature>
<protein>
    <submittedName>
        <fullName evidence="3">Uncharacterized protein</fullName>
    </submittedName>
</protein>
<proteinExistence type="predicted"/>
<name>A0AAF3F204_9BILA</name>
<reference evidence="3" key="1">
    <citation type="submission" date="2024-02" db="UniProtKB">
        <authorList>
            <consortium name="WormBaseParasite"/>
        </authorList>
    </citation>
    <scope>IDENTIFICATION</scope>
</reference>
<feature type="signal peptide" evidence="1">
    <location>
        <begin position="1"/>
        <end position="16"/>
    </location>
</feature>
<accession>A0AAF3F204</accession>
<organism evidence="2 3">
    <name type="scientific">Mesorhabditis belari</name>
    <dbReference type="NCBI Taxonomy" id="2138241"/>
    <lineage>
        <taxon>Eukaryota</taxon>
        <taxon>Metazoa</taxon>
        <taxon>Ecdysozoa</taxon>
        <taxon>Nematoda</taxon>
        <taxon>Chromadorea</taxon>
        <taxon>Rhabditida</taxon>
        <taxon>Rhabditina</taxon>
        <taxon>Rhabditomorpha</taxon>
        <taxon>Rhabditoidea</taxon>
        <taxon>Rhabditidae</taxon>
        <taxon>Mesorhabditinae</taxon>
        <taxon>Mesorhabditis</taxon>
    </lineage>
</organism>
<sequence>MFLILCFLFVVSMVGADEEKSTPYCVTPADCVKLIGAECNEPGVTCWCVEQTSCSLKRACDPAKNDADCNESAPSCILDESDNSHFCGHKLYGLLP</sequence>
<keyword evidence="1" id="KW-0732">Signal</keyword>
<dbReference type="AlphaFoldDB" id="A0AAF3F204"/>
<keyword evidence="2" id="KW-1185">Reference proteome</keyword>
<dbReference type="Proteomes" id="UP000887575">
    <property type="component" value="Unassembled WGS sequence"/>
</dbReference>
<evidence type="ECO:0000256" key="1">
    <source>
        <dbReference type="SAM" id="SignalP"/>
    </source>
</evidence>
<dbReference type="WBParaSite" id="MBELARI_LOCUS2057">
    <property type="protein sequence ID" value="MBELARI_LOCUS2057"/>
    <property type="gene ID" value="MBELARI_LOCUS2057"/>
</dbReference>
<evidence type="ECO:0000313" key="3">
    <source>
        <dbReference type="WBParaSite" id="MBELARI_LOCUS2057"/>
    </source>
</evidence>
<evidence type="ECO:0000313" key="2">
    <source>
        <dbReference type="Proteomes" id="UP000887575"/>
    </source>
</evidence>